<keyword evidence="3" id="KW-1185">Reference proteome</keyword>
<evidence type="ECO:0000256" key="1">
    <source>
        <dbReference type="SAM" id="MobiDB-lite"/>
    </source>
</evidence>
<feature type="compositionally biased region" description="Basic and acidic residues" evidence="1">
    <location>
        <begin position="297"/>
        <end position="311"/>
    </location>
</feature>
<feature type="compositionally biased region" description="Polar residues" evidence="1">
    <location>
        <begin position="258"/>
        <end position="267"/>
    </location>
</feature>
<reference evidence="2 3" key="1">
    <citation type="journal article" date="2024" name="Plant Biotechnol. J.">
        <title>Dendrobium thyrsiflorum genome and its molecular insights into genes involved in important horticultural traits.</title>
        <authorList>
            <person name="Chen B."/>
            <person name="Wang J.Y."/>
            <person name="Zheng P.J."/>
            <person name="Li K.L."/>
            <person name="Liang Y.M."/>
            <person name="Chen X.F."/>
            <person name="Zhang C."/>
            <person name="Zhao X."/>
            <person name="He X."/>
            <person name="Zhang G.Q."/>
            <person name="Liu Z.J."/>
            <person name="Xu Q."/>
        </authorList>
    </citation>
    <scope>NUCLEOTIDE SEQUENCE [LARGE SCALE GENOMIC DNA]</scope>
    <source>
        <strain evidence="2">GZMU011</strain>
    </source>
</reference>
<organism evidence="2 3">
    <name type="scientific">Dendrobium thyrsiflorum</name>
    <name type="common">Pinecone-like raceme dendrobium</name>
    <name type="synonym">Orchid</name>
    <dbReference type="NCBI Taxonomy" id="117978"/>
    <lineage>
        <taxon>Eukaryota</taxon>
        <taxon>Viridiplantae</taxon>
        <taxon>Streptophyta</taxon>
        <taxon>Embryophyta</taxon>
        <taxon>Tracheophyta</taxon>
        <taxon>Spermatophyta</taxon>
        <taxon>Magnoliopsida</taxon>
        <taxon>Liliopsida</taxon>
        <taxon>Asparagales</taxon>
        <taxon>Orchidaceae</taxon>
        <taxon>Epidendroideae</taxon>
        <taxon>Malaxideae</taxon>
        <taxon>Dendrobiinae</taxon>
        <taxon>Dendrobium</taxon>
    </lineage>
</organism>
<evidence type="ECO:0000313" key="3">
    <source>
        <dbReference type="Proteomes" id="UP001552299"/>
    </source>
</evidence>
<proteinExistence type="predicted"/>
<evidence type="ECO:0000313" key="2">
    <source>
        <dbReference type="EMBL" id="KAL0926071.1"/>
    </source>
</evidence>
<accession>A0ABD0VMQ1</accession>
<feature type="region of interest" description="Disordered" evidence="1">
    <location>
        <begin position="282"/>
        <end position="325"/>
    </location>
</feature>
<name>A0ABD0VMQ1_DENTH</name>
<sequence>MKRKAYPSSRDPELDSGFEFDEDGRTDILGLPFFDVFFGADETADEYLDRILYRLSLALEEHITPGRWIIIGHPPPPPPPAIFPSPRILSATVLVESDLLPKTPEDSGTEMDFLSTPILKCTGALLLGNDLLSLALHSRAPALAASIAGQKSQAPRTSSLWYHILVWQHPIPASSHKAKEEQTQLHHSKQFAAAKSARNSLPSSSALLAQVCLPGDQCFSHSKLGCARKYEDQEMLEASQGHASQQGFARRIRHGSDESGTSMAKQTRSFVMEVKAGKDRDNTRAYWIQRSIQSSKESNRERERRFEEDSKNCPQNPNGRQTRSA</sequence>
<protein>
    <submittedName>
        <fullName evidence="2">Uncharacterized protein</fullName>
    </submittedName>
</protein>
<dbReference type="AlphaFoldDB" id="A0ABD0VMQ1"/>
<feature type="region of interest" description="Disordered" evidence="1">
    <location>
        <begin position="238"/>
        <end position="267"/>
    </location>
</feature>
<dbReference type="EMBL" id="JANQDX010000004">
    <property type="protein sequence ID" value="KAL0926071.1"/>
    <property type="molecule type" value="Genomic_DNA"/>
</dbReference>
<feature type="compositionally biased region" description="Polar residues" evidence="1">
    <location>
        <begin position="312"/>
        <end position="325"/>
    </location>
</feature>
<feature type="region of interest" description="Disordered" evidence="1">
    <location>
        <begin position="175"/>
        <end position="196"/>
    </location>
</feature>
<gene>
    <name evidence="2" type="ORF">M5K25_004455</name>
</gene>
<comment type="caution">
    <text evidence="2">The sequence shown here is derived from an EMBL/GenBank/DDBJ whole genome shotgun (WGS) entry which is preliminary data.</text>
</comment>
<dbReference type="Proteomes" id="UP001552299">
    <property type="component" value="Unassembled WGS sequence"/>
</dbReference>